<sequence length="80" mass="9387">MHALLDEIPKVEDRVDKLLTTTKRQPSKTITPRHTMERTPPVPSYRSQNYQHSTDTFFNLRHFGISSMRQEDAENATRCK</sequence>
<evidence type="ECO:0000313" key="2">
    <source>
        <dbReference type="EMBL" id="KRZ10686.1"/>
    </source>
</evidence>
<comment type="caution">
    <text evidence="2">The sequence shown here is derived from an EMBL/GenBank/DDBJ whole genome shotgun (WGS) entry which is preliminary data.</text>
</comment>
<dbReference type="Proteomes" id="UP000055024">
    <property type="component" value="Unassembled WGS sequence"/>
</dbReference>
<evidence type="ECO:0000256" key="1">
    <source>
        <dbReference type="SAM" id="MobiDB-lite"/>
    </source>
</evidence>
<keyword evidence="3" id="KW-1185">Reference proteome</keyword>
<name>A0A0V1HIX7_9BILA</name>
<gene>
    <name evidence="2" type="ORF">T11_12830</name>
</gene>
<feature type="region of interest" description="Disordered" evidence="1">
    <location>
        <begin position="22"/>
        <end position="49"/>
    </location>
</feature>
<dbReference type="EMBL" id="JYDP01000057">
    <property type="protein sequence ID" value="KRZ10686.1"/>
    <property type="molecule type" value="Genomic_DNA"/>
</dbReference>
<evidence type="ECO:0000313" key="3">
    <source>
        <dbReference type="Proteomes" id="UP000055024"/>
    </source>
</evidence>
<organism evidence="2 3">
    <name type="scientific">Trichinella zimbabwensis</name>
    <dbReference type="NCBI Taxonomy" id="268475"/>
    <lineage>
        <taxon>Eukaryota</taxon>
        <taxon>Metazoa</taxon>
        <taxon>Ecdysozoa</taxon>
        <taxon>Nematoda</taxon>
        <taxon>Enoplea</taxon>
        <taxon>Dorylaimia</taxon>
        <taxon>Trichinellida</taxon>
        <taxon>Trichinellidae</taxon>
        <taxon>Trichinella</taxon>
    </lineage>
</organism>
<accession>A0A0V1HIX7</accession>
<dbReference type="OrthoDB" id="10449141at2759"/>
<protein>
    <submittedName>
        <fullName evidence="2">Uncharacterized protein</fullName>
    </submittedName>
</protein>
<proteinExistence type="predicted"/>
<reference evidence="2 3" key="1">
    <citation type="submission" date="2015-01" db="EMBL/GenBank/DDBJ databases">
        <title>Evolution of Trichinella species and genotypes.</title>
        <authorList>
            <person name="Korhonen P.K."/>
            <person name="Edoardo P."/>
            <person name="Giuseppe L.R."/>
            <person name="Gasser R.B."/>
        </authorList>
    </citation>
    <scope>NUCLEOTIDE SEQUENCE [LARGE SCALE GENOMIC DNA]</scope>
    <source>
        <strain evidence="2">ISS1029</strain>
    </source>
</reference>
<feature type="compositionally biased region" description="Polar residues" evidence="1">
    <location>
        <begin position="22"/>
        <end position="32"/>
    </location>
</feature>
<dbReference type="AlphaFoldDB" id="A0A0V1HIX7"/>